<feature type="domain" description="Ig-like" evidence="7">
    <location>
        <begin position="2"/>
        <end position="112"/>
    </location>
</feature>
<feature type="signal peptide" evidence="6">
    <location>
        <begin position="1"/>
        <end position="23"/>
    </location>
</feature>
<dbReference type="GeneTree" id="ENSGT01030000234557"/>
<keyword evidence="4" id="KW-0393">Immunoglobulin domain</keyword>
<name>A0A4W6CFY7_LATCA</name>
<dbReference type="PROSITE" id="PS50835">
    <property type="entry name" value="IG_LIKE"/>
    <property type="match status" value="1"/>
</dbReference>
<dbReference type="PANTHER" id="PTHR19367">
    <property type="entry name" value="T-CELL RECEPTOR ALPHA CHAIN V REGION"/>
    <property type="match status" value="1"/>
</dbReference>
<sequence>MPCLTLWLGNSLNLLIPTGDVTAAEGDTVTLNCSFKTTRASPTLYWYKQEFNDFPKYLLKSLSSTVYHASEIQKDRLDAERKDNWFPLKIQKLQLSDSAVYYCALNNSSLFL</sequence>
<reference evidence="8" key="3">
    <citation type="submission" date="2025-09" db="UniProtKB">
        <authorList>
            <consortium name="Ensembl"/>
        </authorList>
    </citation>
    <scope>IDENTIFICATION</scope>
</reference>
<dbReference type="Pfam" id="PF07686">
    <property type="entry name" value="V-set"/>
    <property type="match status" value="1"/>
</dbReference>
<dbReference type="Gene3D" id="2.60.40.10">
    <property type="entry name" value="Immunoglobulins"/>
    <property type="match status" value="1"/>
</dbReference>
<evidence type="ECO:0000313" key="9">
    <source>
        <dbReference type="Proteomes" id="UP000314980"/>
    </source>
</evidence>
<evidence type="ECO:0000256" key="4">
    <source>
        <dbReference type="ARBA" id="ARBA00023319"/>
    </source>
</evidence>
<keyword evidence="5" id="KW-1279">T cell receptor</keyword>
<dbReference type="InterPro" id="IPR013106">
    <property type="entry name" value="Ig_V-set"/>
</dbReference>
<evidence type="ECO:0000256" key="5">
    <source>
        <dbReference type="ARBA" id="ARBA00043266"/>
    </source>
</evidence>
<dbReference type="SMART" id="SM00406">
    <property type="entry name" value="IGv"/>
    <property type="match status" value="1"/>
</dbReference>
<organism evidence="8 9">
    <name type="scientific">Lates calcarifer</name>
    <name type="common">Barramundi</name>
    <name type="synonym">Holocentrus calcarifer</name>
    <dbReference type="NCBI Taxonomy" id="8187"/>
    <lineage>
        <taxon>Eukaryota</taxon>
        <taxon>Metazoa</taxon>
        <taxon>Chordata</taxon>
        <taxon>Craniata</taxon>
        <taxon>Vertebrata</taxon>
        <taxon>Euteleostomi</taxon>
        <taxon>Actinopterygii</taxon>
        <taxon>Neopterygii</taxon>
        <taxon>Teleostei</taxon>
        <taxon>Neoteleostei</taxon>
        <taxon>Acanthomorphata</taxon>
        <taxon>Carangaria</taxon>
        <taxon>Carangaria incertae sedis</taxon>
        <taxon>Centropomidae</taxon>
        <taxon>Lates</taxon>
    </lineage>
</organism>
<dbReference type="SUPFAM" id="SSF48726">
    <property type="entry name" value="Immunoglobulin"/>
    <property type="match status" value="1"/>
</dbReference>
<evidence type="ECO:0000256" key="1">
    <source>
        <dbReference type="ARBA" id="ARBA00022729"/>
    </source>
</evidence>
<dbReference type="InParanoid" id="A0A4W6CFY7"/>
<reference evidence="9" key="1">
    <citation type="submission" date="2015-09" db="EMBL/GenBank/DDBJ databases">
        <authorList>
            <person name="Sai Rama Sridatta P."/>
        </authorList>
    </citation>
    <scope>NUCLEOTIDE SEQUENCE [LARGE SCALE GENOMIC DNA]</scope>
</reference>
<dbReference type="Proteomes" id="UP000314980">
    <property type="component" value="Unassembled WGS sequence"/>
</dbReference>
<dbReference type="InterPro" id="IPR036179">
    <property type="entry name" value="Ig-like_dom_sf"/>
</dbReference>
<protein>
    <recommendedName>
        <fullName evidence="7">Ig-like domain-containing protein</fullName>
    </recommendedName>
</protein>
<accession>A0A4W6CFY7</accession>
<dbReference type="InterPro" id="IPR007110">
    <property type="entry name" value="Ig-like_dom"/>
</dbReference>
<dbReference type="Ensembl" id="ENSLCAT00010010536.1">
    <property type="protein sequence ID" value="ENSLCAP00010010308.1"/>
    <property type="gene ID" value="ENSLCAG00010004913.1"/>
</dbReference>
<feature type="chain" id="PRO_5021272868" description="Ig-like domain-containing protein" evidence="6">
    <location>
        <begin position="24"/>
        <end position="112"/>
    </location>
</feature>
<dbReference type="AlphaFoldDB" id="A0A4W6CFY7"/>
<keyword evidence="3" id="KW-0675">Receptor</keyword>
<dbReference type="InterPro" id="IPR003599">
    <property type="entry name" value="Ig_sub"/>
</dbReference>
<keyword evidence="5" id="KW-0391">Immunity</keyword>
<keyword evidence="9" id="KW-1185">Reference proteome</keyword>
<evidence type="ECO:0000256" key="6">
    <source>
        <dbReference type="SAM" id="SignalP"/>
    </source>
</evidence>
<dbReference type="InterPro" id="IPR013783">
    <property type="entry name" value="Ig-like_fold"/>
</dbReference>
<dbReference type="GO" id="GO:0002250">
    <property type="term" value="P:adaptive immune response"/>
    <property type="evidence" value="ECO:0007669"/>
    <property type="project" value="UniProtKB-KW"/>
</dbReference>
<dbReference type="STRING" id="8187.ENSLCAP00010010308"/>
<dbReference type="SMART" id="SM00409">
    <property type="entry name" value="IG"/>
    <property type="match status" value="1"/>
</dbReference>
<dbReference type="GO" id="GO:0042101">
    <property type="term" value="C:T cell receptor complex"/>
    <property type="evidence" value="ECO:0007669"/>
    <property type="project" value="UniProtKB-KW"/>
</dbReference>
<dbReference type="PANTHER" id="PTHR19367:SF18">
    <property type="entry name" value="T CELL RECEPTOR ALPHA VARIABLE 16"/>
    <property type="match status" value="1"/>
</dbReference>
<evidence type="ECO:0000259" key="7">
    <source>
        <dbReference type="PROSITE" id="PS50835"/>
    </source>
</evidence>
<evidence type="ECO:0000256" key="3">
    <source>
        <dbReference type="ARBA" id="ARBA00023170"/>
    </source>
</evidence>
<reference evidence="8" key="2">
    <citation type="submission" date="2025-08" db="UniProtKB">
        <authorList>
            <consortium name="Ensembl"/>
        </authorList>
    </citation>
    <scope>IDENTIFICATION</scope>
</reference>
<dbReference type="InterPro" id="IPR051287">
    <property type="entry name" value="TCR_variable_region"/>
</dbReference>
<evidence type="ECO:0000313" key="8">
    <source>
        <dbReference type="Ensembl" id="ENSLCAP00010010308.1"/>
    </source>
</evidence>
<evidence type="ECO:0000256" key="2">
    <source>
        <dbReference type="ARBA" id="ARBA00023130"/>
    </source>
</evidence>
<keyword evidence="1 6" id="KW-0732">Signal</keyword>
<proteinExistence type="predicted"/>
<keyword evidence="2" id="KW-1064">Adaptive immunity</keyword>